<dbReference type="Gene3D" id="1.10.4200.10">
    <property type="entry name" value="Triphosphoribosyl-dephospho-CoA protein"/>
    <property type="match status" value="1"/>
</dbReference>
<evidence type="ECO:0000313" key="2">
    <source>
        <dbReference type="Proteomes" id="UP000244066"/>
    </source>
</evidence>
<comment type="caution">
    <text evidence="1">The sequence shown here is derived from an EMBL/GenBank/DDBJ whole genome shotgun (WGS) entry which is preliminary data.</text>
</comment>
<protein>
    <recommendedName>
        <fullName evidence="3">Triphosphoribosyl-dephospho-CoA synthase</fullName>
    </recommendedName>
</protein>
<dbReference type="Pfam" id="PF01874">
    <property type="entry name" value="CitG"/>
    <property type="match status" value="1"/>
</dbReference>
<sequence>MKPNTKEKLEAPGLSQERTSQTALCTQSRSMADLLLYEKAHDIAACCQLALLLEVSAYPKPGLVHRTREFRETSFEHFLSSASSLYWPFFEAAMVGLRGRGSIGPLVKLAVRRMLSWQHGGNTHLGALLLVMPLAAAAGMAGDSVVKPSELRKELKRVLRMMGPEDTESIFRSIAFTMPGGLGRVPYMDVTEPKTYEEIRRKGITPLMALGLYKDRDIVAHEWATAYSLTFDLGYKELKRQIARARHLNEAIVNAFLSILARKPDTLIARRAGIQVARLASAMAERAARLGGISSMRGRREVERMDERFRVGKLLRPGATADLLCSSLAVLLLEGFRP</sequence>
<dbReference type="InterPro" id="IPR002736">
    <property type="entry name" value="CitG"/>
</dbReference>
<dbReference type="PANTHER" id="PTHR42280:SF1">
    <property type="entry name" value="CITG FAMILY PROTEIN"/>
    <property type="match status" value="1"/>
</dbReference>
<dbReference type="GO" id="GO:0046917">
    <property type="term" value="F:triphosphoribosyl-dephospho-CoA synthase activity"/>
    <property type="evidence" value="ECO:0007669"/>
    <property type="project" value="InterPro"/>
</dbReference>
<organism evidence="1 2">
    <name type="scientific">Candidatus Terraquivivens tikiterensis</name>
    <dbReference type="NCBI Taxonomy" id="1980982"/>
    <lineage>
        <taxon>Archaea</taxon>
        <taxon>Nitrososphaerota</taxon>
        <taxon>Candidatus Wolframiiraptoraceae</taxon>
        <taxon>Candidatus Terraquivivens</taxon>
    </lineage>
</organism>
<dbReference type="Proteomes" id="UP000244066">
    <property type="component" value="Unassembled WGS sequence"/>
</dbReference>
<evidence type="ECO:0000313" key="1">
    <source>
        <dbReference type="EMBL" id="PUA31400.1"/>
    </source>
</evidence>
<gene>
    <name evidence="1" type="ORF">B9J98_06475</name>
</gene>
<evidence type="ECO:0008006" key="3">
    <source>
        <dbReference type="Google" id="ProtNLM"/>
    </source>
</evidence>
<name>A0A2R7Y1H7_9ARCH</name>
<dbReference type="AlphaFoldDB" id="A0A2R7Y1H7"/>
<proteinExistence type="predicted"/>
<dbReference type="GO" id="GO:0005524">
    <property type="term" value="F:ATP binding"/>
    <property type="evidence" value="ECO:0007669"/>
    <property type="project" value="InterPro"/>
</dbReference>
<dbReference type="PANTHER" id="PTHR42280">
    <property type="entry name" value="CITG FAMILY PROTEIN"/>
    <property type="match status" value="1"/>
</dbReference>
<dbReference type="EMBL" id="NDWU01000018">
    <property type="protein sequence ID" value="PUA31400.1"/>
    <property type="molecule type" value="Genomic_DNA"/>
</dbReference>
<reference evidence="1 2" key="1">
    <citation type="submission" date="2017-04" db="EMBL/GenBank/DDBJ databases">
        <title>Draft Aigarchaeota genome from a New Zealand hot spring.</title>
        <authorList>
            <person name="Reysenbach A.-L."/>
            <person name="Donaho J.A."/>
            <person name="Gerhart J."/>
            <person name="Kelley J.F."/>
            <person name="Kouba K."/>
            <person name="Podar M."/>
            <person name="Stott M."/>
        </authorList>
    </citation>
    <scope>NUCLEOTIDE SEQUENCE [LARGE SCALE GENOMIC DNA]</scope>
    <source>
        <strain evidence="1">NZ13_MG1</strain>
    </source>
</reference>
<accession>A0A2R7Y1H7</accession>